<proteinExistence type="predicted"/>
<dbReference type="OrthoDB" id="8096613at2"/>
<gene>
    <name evidence="1" type="ORF">GGR93_002290</name>
</gene>
<protein>
    <submittedName>
        <fullName evidence="1">Uncharacterized protein YjiS (DUF1127 family)</fullName>
    </submittedName>
</protein>
<accession>A0A7W6Q664</accession>
<keyword evidence="2" id="KW-1185">Reference proteome</keyword>
<dbReference type="AlphaFoldDB" id="A0A7W6Q664"/>
<sequence length="72" mass="8006">MAHNISSVCPAPLASNRPSLLNVLFAAVDVWRSRQQLRSLPAHMLEDIGADRHAAEAEANRPIWDVPAHWVE</sequence>
<comment type="caution">
    <text evidence="1">The sequence shown here is derived from an EMBL/GenBank/DDBJ whole genome shotgun (WGS) entry which is preliminary data.</text>
</comment>
<dbReference type="Proteomes" id="UP000565745">
    <property type="component" value="Unassembled WGS sequence"/>
</dbReference>
<dbReference type="EMBL" id="JACIFU010000002">
    <property type="protein sequence ID" value="MBB4174517.1"/>
    <property type="molecule type" value="Genomic_DNA"/>
</dbReference>
<organism evidence="1 2">
    <name type="scientific">Sulfitobacter noctilucicola</name>
    <dbReference type="NCBI Taxonomy" id="1342301"/>
    <lineage>
        <taxon>Bacteria</taxon>
        <taxon>Pseudomonadati</taxon>
        <taxon>Pseudomonadota</taxon>
        <taxon>Alphaproteobacteria</taxon>
        <taxon>Rhodobacterales</taxon>
        <taxon>Roseobacteraceae</taxon>
        <taxon>Sulfitobacter</taxon>
    </lineage>
</organism>
<dbReference type="RefSeq" id="WP_025056681.1">
    <property type="nucleotide sequence ID" value="NZ_JACIFU010000002.1"/>
</dbReference>
<name>A0A7W6Q664_9RHOB</name>
<reference evidence="1 2" key="1">
    <citation type="submission" date="2020-08" db="EMBL/GenBank/DDBJ databases">
        <title>Genomic Encyclopedia of Type Strains, Phase IV (KMG-IV): sequencing the most valuable type-strain genomes for metagenomic binning, comparative biology and taxonomic classification.</title>
        <authorList>
            <person name="Goeker M."/>
        </authorList>
    </citation>
    <scope>NUCLEOTIDE SEQUENCE [LARGE SCALE GENOMIC DNA]</scope>
    <source>
        <strain evidence="1 2">DSM 101015</strain>
    </source>
</reference>
<evidence type="ECO:0000313" key="1">
    <source>
        <dbReference type="EMBL" id="MBB4174517.1"/>
    </source>
</evidence>
<evidence type="ECO:0000313" key="2">
    <source>
        <dbReference type="Proteomes" id="UP000565745"/>
    </source>
</evidence>